<dbReference type="Pfam" id="PF13086">
    <property type="entry name" value="AAA_11"/>
    <property type="match status" value="1"/>
</dbReference>
<dbReference type="InterPro" id="IPR000967">
    <property type="entry name" value="Znf_NFX1"/>
</dbReference>
<feature type="domain" description="NF-X1-type" evidence="6">
    <location>
        <begin position="1470"/>
        <end position="1493"/>
    </location>
</feature>
<dbReference type="Proteomes" id="UP000694843">
    <property type="component" value="Unplaced"/>
</dbReference>
<proteinExistence type="predicted"/>
<dbReference type="PANTHER" id="PTHR10887:SF341">
    <property type="entry name" value="NFX1-TYPE ZINC FINGER-CONTAINING PROTEIN 1"/>
    <property type="match status" value="1"/>
</dbReference>
<dbReference type="InterPro" id="IPR045055">
    <property type="entry name" value="DNA2/NAM7-like"/>
</dbReference>
<protein>
    <submittedName>
        <fullName evidence="8">LOW QUALITY PROTEIN: NFX1-type zinc finger-containing protein 1-like</fullName>
    </submittedName>
</protein>
<feature type="domain" description="NF-X1-type" evidence="6">
    <location>
        <begin position="1414"/>
        <end position="1434"/>
    </location>
</feature>
<dbReference type="Gene3D" id="3.40.50.300">
    <property type="entry name" value="P-loop containing nucleotide triphosphate hydrolases"/>
    <property type="match status" value="3"/>
</dbReference>
<feature type="domain" description="NF-X1-type" evidence="6">
    <location>
        <begin position="1727"/>
        <end position="1744"/>
    </location>
</feature>
<dbReference type="SMART" id="SM00438">
    <property type="entry name" value="ZnF_NFX"/>
    <property type="match status" value="8"/>
</dbReference>
<evidence type="ECO:0000256" key="4">
    <source>
        <dbReference type="ARBA" id="ARBA00022833"/>
    </source>
</evidence>
<keyword evidence="7" id="KW-1185">Reference proteome</keyword>
<reference evidence="8" key="1">
    <citation type="submission" date="2025-08" db="UniProtKB">
        <authorList>
            <consortium name="RefSeq"/>
        </authorList>
    </citation>
    <scope>IDENTIFICATION</scope>
    <source>
        <tissue evidence="8">Whole organism</tissue>
    </source>
</reference>
<keyword evidence="3" id="KW-0863">Zinc-finger</keyword>
<feature type="domain" description="NF-X1-type" evidence="6">
    <location>
        <begin position="1804"/>
        <end position="1822"/>
    </location>
</feature>
<evidence type="ECO:0000256" key="3">
    <source>
        <dbReference type="ARBA" id="ARBA00022771"/>
    </source>
</evidence>
<dbReference type="GO" id="GO:0004386">
    <property type="term" value="F:helicase activity"/>
    <property type="evidence" value="ECO:0007669"/>
    <property type="project" value="InterPro"/>
</dbReference>
<dbReference type="GO" id="GO:0008270">
    <property type="term" value="F:zinc ion binding"/>
    <property type="evidence" value="ECO:0007669"/>
    <property type="project" value="UniProtKB-KW"/>
</dbReference>
<dbReference type="PANTHER" id="PTHR10887">
    <property type="entry name" value="DNA2/NAM7 HELICASE FAMILY"/>
    <property type="match status" value="1"/>
</dbReference>
<dbReference type="Pfam" id="PF13087">
    <property type="entry name" value="AAA_12"/>
    <property type="match status" value="1"/>
</dbReference>
<dbReference type="FunFam" id="3.40.50.300:FF:000742">
    <property type="entry name" value="NFX1-type zinc finger-containing protein 1"/>
    <property type="match status" value="1"/>
</dbReference>
<name>A0A8B7N3S6_HYAAZ</name>
<feature type="domain" description="NF-X1-type" evidence="6">
    <location>
        <begin position="1497"/>
        <end position="1524"/>
    </location>
</feature>
<evidence type="ECO:0000259" key="6">
    <source>
        <dbReference type="SMART" id="SM00438"/>
    </source>
</evidence>
<dbReference type="OMA" id="ASTAPMW"/>
<keyword evidence="2" id="KW-0677">Repeat</keyword>
<feature type="region of interest" description="Disordered" evidence="5">
    <location>
        <begin position="167"/>
        <end position="189"/>
    </location>
</feature>
<feature type="non-terminal residue" evidence="8">
    <location>
        <position position="1869"/>
    </location>
</feature>
<dbReference type="InterPro" id="IPR047187">
    <property type="entry name" value="SF1_C_Upf1"/>
</dbReference>
<dbReference type="GO" id="GO:0031380">
    <property type="term" value="C:nuclear RNA-directed RNA polymerase complex"/>
    <property type="evidence" value="ECO:0007669"/>
    <property type="project" value="TreeGrafter"/>
</dbReference>
<feature type="compositionally biased region" description="Basic residues" evidence="5">
    <location>
        <begin position="46"/>
        <end position="62"/>
    </location>
</feature>
<dbReference type="InterPro" id="IPR027417">
    <property type="entry name" value="P-loop_NTPase"/>
</dbReference>
<gene>
    <name evidence="8" type="primary">LOC108666192</name>
</gene>
<keyword evidence="4" id="KW-0862">Zinc</keyword>
<accession>A0A8B7N3S6</accession>
<dbReference type="InterPro" id="IPR041679">
    <property type="entry name" value="DNA2/NAM7-like_C"/>
</dbReference>
<feature type="region of interest" description="Disordered" evidence="5">
    <location>
        <begin position="1"/>
        <end position="92"/>
    </location>
</feature>
<dbReference type="GO" id="GO:0031048">
    <property type="term" value="P:regulatory ncRNA-mediated heterochromatin formation"/>
    <property type="evidence" value="ECO:0007669"/>
    <property type="project" value="TreeGrafter"/>
</dbReference>
<feature type="domain" description="NF-X1-type" evidence="6">
    <location>
        <begin position="1638"/>
        <end position="1655"/>
    </location>
</feature>
<dbReference type="InterPro" id="IPR041677">
    <property type="entry name" value="DNA2/NAM7_AAA_11"/>
</dbReference>
<organism evidence="7 8">
    <name type="scientific">Hyalella azteca</name>
    <name type="common">Amphipod</name>
    <dbReference type="NCBI Taxonomy" id="294128"/>
    <lineage>
        <taxon>Eukaryota</taxon>
        <taxon>Metazoa</taxon>
        <taxon>Ecdysozoa</taxon>
        <taxon>Arthropoda</taxon>
        <taxon>Crustacea</taxon>
        <taxon>Multicrustacea</taxon>
        <taxon>Malacostraca</taxon>
        <taxon>Eumalacostraca</taxon>
        <taxon>Peracarida</taxon>
        <taxon>Amphipoda</taxon>
        <taxon>Senticaudata</taxon>
        <taxon>Talitrida</taxon>
        <taxon>Talitroidea</taxon>
        <taxon>Hyalellidae</taxon>
        <taxon>Hyalella</taxon>
    </lineage>
</organism>
<feature type="domain" description="NF-X1-type" evidence="6">
    <location>
        <begin position="1556"/>
        <end position="1579"/>
    </location>
</feature>
<dbReference type="SUPFAM" id="SSF52540">
    <property type="entry name" value="P-loop containing nucleoside triphosphate hydrolases"/>
    <property type="match status" value="1"/>
</dbReference>
<dbReference type="GeneID" id="108666192"/>
<evidence type="ECO:0000313" key="7">
    <source>
        <dbReference type="Proteomes" id="UP000694843"/>
    </source>
</evidence>
<evidence type="ECO:0000313" key="8">
    <source>
        <dbReference type="RefSeq" id="XP_018008507.2"/>
    </source>
</evidence>
<evidence type="ECO:0000256" key="5">
    <source>
        <dbReference type="SAM" id="MobiDB-lite"/>
    </source>
</evidence>
<dbReference type="Pfam" id="PF25396">
    <property type="entry name" value="ZNFX1"/>
    <property type="match status" value="1"/>
</dbReference>
<dbReference type="RefSeq" id="XP_018008507.2">
    <property type="nucleotide sequence ID" value="XM_018153018.2"/>
</dbReference>
<sequence>MNDSDDRVSISRPAAARSRGRYRGRGRTASLHGARPKTHGDFNNTHTRRHTFSRTRSRRRHGRDQQNHRVSGNAIRNYSDDGYGVPSSYQNDGYGVPSRYQNGEYETLSGRLGSLNALNFSPSGEDASREGRLGHLMDLRSDAGPSSLHEKSQAWGRSNWNQHEFGVRARPQKRKRHNDDGDEEREGLGAHSAKRLYPVGIDVLKEWTTQPPDLVIHSLLSDRSGVPQLLAEPKIPDDKLVLFIKVLARASTCTSCRQSLIKILTMIFTEDFVNKLIKFHISWMASHKTDLKSFLEDQLQLLKVLRKTFINQAKEMLPTLLQTVMLVFPLLPNQSELNELKTEYKQLLALFLGSQKPGPEEGEQKRRPLADRLADLDDQEPADDYRDIPIEPTDDELLLLETPVIRRNITEGAYRDVHNYLDVQFRLLREDFICPLREGIRQVKFGMKGVKDVRVYRKVKFQETQILRGELVHFVKLNLPRNFRVEYSKRLLFGNVMCFSADNFASSFLATVAGHDPDKLKKGQVGVKLLSVSKLDASLEYTAVESRTFFIAYKHVLRALQFMDENTLPLVEHIVFAEKIVQPPQYVMNAANVHYDLRVVLQNNYMKAQDKTDDIFQRKINNSFFNTIPPPNILTDLQNIPITNSDIEMWPNCSMFGLDQSQLKALHSALTKRLVVIQGPPGTGKTYLGLKIIQILLHNSQAWSRKETEIRPVPGHQNRNLVQTVDVDVTSPILVICYTNHALDQFLEGMLNFTQRIVRIGNRSKSDRIQNFQINEFVFTLKKQRRLPANIHHAKSEVHNEVLNAEAKLKSQYAQLQEVVQDLGLLSFGLFRLYGVIPPNIVRKLERGQLYRSWMLPIDQPWCMNLTLILVRFGQCLCMCMSILNRDIQPQMTKKDEEWHDALEMLREAENERIIDVEEDDLPTGTALISPRVKSYEVKRIDPKEFETSLFRQLKDGLITKEACEKTLNKFYKEQRMLGELLQFTSSTDVSSVANATINEQVDIFQLAYKDRCLLYCLWRHKLLAKMRETIRPHEANIQRLMARAQEVKNSEYLHVARQADVVGLTTTGAAQFQDVVQELKPRIVIIEEAAEILEAHVVASLNANCEHLILIGDHQQLKPSPAVYQLAKHYGLDTSLFERMINNGVAYDTLQYQHRMRPEISSLLVPAIYPELEDHPSVHGRDHIRGVEKSVFFVSHLEKELAEIDDNHSHSNVHEAEFIMRLARHLVLQGYDPEQITVLTPYSGQFFLLRKEQRKYSPTCDGMRVTIVDNYQGEENDIILLSLVRSNDSGNVGFLKIENRVCVALSRAKLGLFIIGNMQQLRHSSPLWIKIEKSLTEIDGLGDALVLKCQSHPDRKVAVKTAEDFRTMSPEGGCTLPCSGHFTKCGHKCPRICHADNSNHAKSECREPCANKCGRRGHPCPALCYETCPPCKVDVVKELPCGHSHLVPCHLPRASFLCPNRVVKTIEKCGHVIEMPCHQNPAEKRCRKKCDLRLECGHSCNQTCHVDSDPEHLEYLCQSPCSRNMKGCSQDHKSTLSCWQTCPDCNIEVEKKLPCGHKAQLACHEPVESYACQEKCRKALPDCSHHCPRRCSEPCGGCPVIVMKKIVPCGHCIKMQCGKAPEHSLCNSKDCRLRLPCGHKCPRPCKEPCGGCQETVPAGVKCIVKDHELLVPCSSLPLTEPDYSQCRALCAASLKCGHRCKGSCGSCLHGRFHLPCAEKCGRTLVCGHVCKSPCSAACPPCQEKCRWKCSHSRCNKICGAPCTPCQEPCSSKCEHQAVRCSKKCGEACDQKPCEEPCPKTLKCGHPCVGLCGDPCPPLCRECNFDKLTEFELVCNEKDPNARFVLLQDCGHTIEHDGLSGWLKHKADN</sequence>
<feature type="domain" description="NF-X1-type" evidence="6">
    <location>
        <begin position="1386"/>
        <end position="1408"/>
    </location>
</feature>
<keyword evidence="1" id="KW-0479">Metal-binding</keyword>
<evidence type="ECO:0000256" key="2">
    <source>
        <dbReference type="ARBA" id="ARBA00022737"/>
    </source>
</evidence>
<dbReference type="CDD" id="cd18808">
    <property type="entry name" value="SF1_C_Upf1"/>
    <property type="match status" value="1"/>
</dbReference>
<dbReference type="OrthoDB" id="2423195at2759"/>
<evidence type="ECO:0000256" key="1">
    <source>
        <dbReference type="ARBA" id="ARBA00022723"/>
    </source>
</evidence>
<dbReference type="InterPro" id="IPR057373">
    <property type="entry name" value="ZNFX1"/>
</dbReference>
<dbReference type="KEGG" id="hazt:108666192"/>